<dbReference type="PANTHER" id="PTHR43245">
    <property type="entry name" value="BIFUNCTIONAL POLYMYXIN RESISTANCE PROTEIN ARNA"/>
    <property type="match status" value="1"/>
</dbReference>
<keyword evidence="2" id="KW-0560">Oxidoreductase</keyword>
<keyword evidence="3" id="KW-0812">Transmembrane</keyword>
<organism evidence="5 6">
    <name type="scientific">Delitschia confertaspora ATCC 74209</name>
    <dbReference type="NCBI Taxonomy" id="1513339"/>
    <lineage>
        <taxon>Eukaryota</taxon>
        <taxon>Fungi</taxon>
        <taxon>Dikarya</taxon>
        <taxon>Ascomycota</taxon>
        <taxon>Pezizomycotina</taxon>
        <taxon>Dothideomycetes</taxon>
        <taxon>Pleosporomycetidae</taxon>
        <taxon>Pleosporales</taxon>
        <taxon>Delitschiaceae</taxon>
        <taxon>Delitschia</taxon>
    </lineage>
</organism>
<evidence type="ECO:0000256" key="1">
    <source>
        <dbReference type="ARBA" id="ARBA00009219"/>
    </source>
</evidence>
<dbReference type="PANTHER" id="PTHR43245:SF51">
    <property type="entry name" value="SHORT CHAIN DEHYDROGENASE_REDUCTASE FAMILY 42E, MEMBER 2"/>
    <property type="match status" value="1"/>
</dbReference>
<dbReference type="EMBL" id="ML993933">
    <property type="protein sequence ID" value="KAF2202546.1"/>
    <property type="molecule type" value="Genomic_DNA"/>
</dbReference>
<dbReference type="InterPro" id="IPR002225">
    <property type="entry name" value="3Beta_OHSteriod_DH/Estase"/>
</dbReference>
<dbReference type="GO" id="GO:0006694">
    <property type="term" value="P:steroid biosynthetic process"/>
    <property type="evidence" value="ECO:0007669"/>
    <property type="project" value="InterPro"/>
</dbReference>
<evidence type="ECO:0000256" key="3">
    <source>
        <dbReference type="SAM" id="Phobius"/>
    </source>
</evidence>
<proteinExistence type="inferred from homology"/>
<dbReference type="Proteomes" id="UP000799536">
    <property type="component" value="Unassembled WGS sequence"/>
</dbReference>
<evidence type="ECO:0000256" key="2">
    <source>
        <dbReference type="ARBA" id="ARBA00023002"/>
    </source>
</evidence>
<dbReference type="Pfam" id="PF01073">
    <property type="entry name" value="3Beta_HSD"/>
    <property type="match status" value="1"/>
</dbReference>
<evidence type="ECO:0000313" key="6">
    <source>
        <dbReference type="Proteomes" id="UP000799536"/>
    </source>
</evidence>
<dbReference type="OrthoDB" id="10058185at2759"/>
<evidence type="ECO:0000259" key="4">
    <source>
        <dbReference type="Pfam" id="PF01073"/>
    </source>
</evidence>
<dbReference type="InterPro" id="IPR050177">
    <property type="entry name" value="Lipid_A_modif_metabolic_enz"/>
</dbReference>
<dbReference type="SUPFAM" id="SSF51735">
    <property type="entry name" value="NAD(P)-binding Rossmann-fold domains"/>
    <property type="match status" value="1"/>
</dbReference>
<comment type="caution">
    <text evidence="5">The sequence shown here is derived from an EMBL/GenBank/DDBJ whole genome shotgun (WGS) entry which is preliminary data.</text>
</comment>
<keyword evidence="3" id="KW-1133">Transmembrane helix</keyword>
<sequence length="310" mass="35065">MEINLESVMVIGGCGLLGNHIVKHLLDITRNDEFRIAINRYKPNVIFNTASPDPFTARKKVLEEVNITGALLVVEEAIRHGVKALVHTSSSEVETWPIPEPQVSSYSETKKIGEQIILEANDKGDLYPTAIRLCTLFGEGDMVLAKHILDIVQGASTTFIYAGNATEGHVLAAKKLLEMHQSKGPVPSNARVKGEVFHMTNDDPWPFWDFSQLSRLRLDVRLWIKIYGLLQSVVVCFLVGIFEWIYWTVSLGGKLGITPQMLRYTAMDRTFDISKTKERLGYRSRVHMEECIKRGINWHRSNVSEEKKLS</sequence>
<evidence type="ECO:0000313" key="5">
    <source>
        <dbReference type="EMBL" id="KAF2202546.1"/>
    </source>
</evidence>
<protein>
    <submittedName>
        <fullName evidence="5">Sterol-4-alpha-carboxylate 3-dehydrogenase, decarboxylating</fullName>
    </submittedName>
</protein>
<keyword evidence="3" id="KW-0472">Membrane</keyword>
<reference evidence="5" key="1">
    <citation type="journal article" date="2020" name="Stud. Mycol.">
        <title>101 Dothideomycetes genomes: a test case for predicting lifestyles and emergence of pathogens.</title>
        <authorList>
            <person name="Haridas S."/>
            <person name="Albert R."/>
            <person name="Binder M."/>
            <person name="Bloem J."/>
            <person name="Labutti K."/>
            <person name="Salamov A."/>
            <person name="Andreopoulos B."/>
            <person name="Baker S."/>
            <person name="Barry K."/>
            <person name="Bills G."/>
            <person name="Bluhm B."/>
            <person name="Cannon C."/>
            <person name="Castanera R."/>
            <person name="Culley D."/>
            <person name="Daum C."/>
            <person name="Ezra D."/>
            <person name="Gonzalez J."/>
            <person name="Henrissat B."/>
            <person name="Kuo A."/>
            <person name="Liang C."/>
            <person name="Lipzen A."/>
            <person name="Lutzoni F."/>
            <person name="Magnuson J."/>
            <person name="Mondo S."/>
            <person name="Nolan M."/>
            <person name="Ohm R."/>
            <person name="Pangilinan J."/>
            <person name="Park H.-J."/>
            <person name="Ramirez L."/>
            <person name="Alfaro M."/>
            <person name="Sun H."/>
            <person name="Tritt A."/>
            <person name="Yoshinaga Y."/>
            <person name="Zwiers L.-H."/>
            <person name="Turgeon B."/>
            <person name="Goodwin S."/>
            <person name="Spatafora J."/>
            <person name="Crous P."/>
            <person name="Grigoriev I."/>
        </authorList>
    </citation>
    <scope>NUCLEOTIDE SEQUENCE</scope>
    <source>
        <strain evidence="5">ATCC 74209</strain>
    </source>
</reference>
<feature type="domain" description="3-beta hydroxysteroid dehydrogenase/isomerase" evidence="4">
    <location>
        <begin position="27"/>
        <end position="212"/>
    </location>
</feature>
<dbReference type="GO" id="GO:0016616">
    <property type="term" value="F:oxidoreductase activity, acting on the CH-OH group of donors, NAD or NADP as acceptor"/>
    <property type="evidence" value="ECO:0007669"/>
    <property type="project" value="InterPro"/>
</dbReference>
<comment type="similarity">
    <text evidence="1">Belongs to the 3-beta-HSD family.</text>
</comment>
<name>A0A9P4JN88_9PLEO</name>
<dbReference type="Gene3D" id="3.40.50.720">
    <property type="entry name" value="NAD(P)-binding Rossmann-like Domain"/>
    <property type="match status" value="1"/>
</dbReference>
<dbReference type="InterPro" id="IPR036291">
    <property type="entry name" value="NAD(P)-bd_dom_sf"/>
</dbReference>
<gene>
    <name evidence="5" type="ORF">GQ43DRAFT_455044</name>
</gene>
<accession>A0A9P4JN88</accession>
<feature type="transmembrane region" description="Helical" evidence="3">
    <location>
        <begin position="222"/>
        <end position="247"/>
    </location>
</feature>
<keyword evidence="6" id="KW-1185">Reference proteome</keyword>
<dbReference type="AlphaFoldDB" id="A0A9P4JN88"/>